<feature type="region of interest" description="Disordered" evidence="1">
    <location>
        <begin position="133"/>
        <end position="173"/>
    </location>
</feature>
<dbReference type="Gene3D" id="3.30.9.10">
    <property type="entry name" value="D-Amino Acid Oxidase, subunit A, domain 2"/>
    <property type="match status" value="1"/>
</dbReference>
<dbReference type="Proteomes" id="UP000029665">
    <property type="component" value="Unassembled WGS sequence"/>
</dbReference>
<reference evidence="4" key="1">
    <citation type="submission" date="2014-01" db="EMBL/GenBank/DDBJ databases">
        <title>The genome of the white-rot fungus Pycnoporus cinnabarinus: a basidiomycete model with a versatile arsenal for lignocellulosic biomass breakdown.</title>
        <authorList>
            <person name="Levasseur A."/>
            <person name="Lomascolo A."/>
            <person name="Ruiz-Duenas F.J."/>
            <person name="Uzan E."/>
            <person name="Piumi F."/>
            <person name="Kues U."/>
            <person name="Ram A.F.J."/>
            <person name="Murat C."/>
            <person name="Haon M."/>
            <person name="Benoit I."/>
            <person name="Arfi Y."/>
            <person name="Chevret D."/>
            <person name="Drula E."/>
            <person name="Kwon M.J."/>
            <person name="Gouret P."/>
            <person name="Lesage-Meessen L."/>
            <person name="Lombard V."/>
            <person name="Mariette J."/>
            <person name="Noirot C."/>
            <person name="Park J."/>
            <person name="Patyshakuliyeva A."/>
            <person name="Wieneger R.A.B."/>
            <person name="Wosten H.A.B."/>
            <person name="Martin F."/>
            <person name="Coutinho P.M."/>
            <person name="de Vries R."/>
            <person name="Martinez A.T."/>
            <person name="Klopp C."/>
            <person name="Pontarotti P."/>
            <person name="Henrissat B."/>
            <person name="Record E."/>
        </authorList>
    </citation>
    <scope>NUCLEOTIDE SEQUENCE [LARGE SCALE GENOMIC DNA]</scope>
    <source>
        <strain evidence="4">BRFM137</strain>
    </source>
</reference>
<feature type="signal peptide" evidence="2">
    <location>
        <begin position="1"/>
        <end position="15"/>
    </location>
</feature>
<dbReference type="GO" id="GO:0005770">
    <property type="term" value="C:late endosome"/>
    <property type="evidence" value="ECO:0007669"/>
    <property type="project" value="TreeGrafter"/>
</dbReference>
<proteinExistence type="predicted"/>
<sequence>MRMLLVLCSLSTTSTKRLAASRTLPTRFATSMSTGPQNIVIVGGGIIGCTTAYYLASHPKFDRSSTTITLIEASKHGVAQGASGKAGGLVAKWAYPKELVGVSFPEHVRLAQEHDGPHRWGWRFVNCGSWEGRGEPPAASEPGTGVGSGGRRKSLEKTLGLPSEADARKQRAASGLPEDLNWIRPELTDAYSPMAPAGATAQVHPYLFTTSMLELAQERGVRFVQGKVTAVNINISGSSRHVSGVTYLPHSSDSPETLPATHIILAAGVWSPKLVPSLPIVGTRAHSITIRPRPGTPIAPYVLFTEIALPGRGVKRASPEIYARPTNEVYCCGPGDDSPVPETVDEVQVDQAACESIREHVASISRELAEGEVDKRQACFLPVVSVGGGPIVGEAATIAKGLIIATGHTCWGICNAPGTAKALAELVFDGKIKCANLSKLKPSIFI</sequence>
<evidence type="ECO:0000313" key="4">
    <source>
        <dbReference type="EMBL" id="CDO69966.1"/>
    </source>
</evidence>
<accession>A0A060S6X6</accession>
<dbReference type="OrthoDB" id="498204at2759"/>
<evidence type="ECO:0000256" key="1">
    <source>
        <dbReference type="SAM" id="MobiDB-lite"/>
    </source>
</evidence>
<dbReference type="STRING" id="5643.A0A060S6X6"/>
<evidence type="ECO:0000256" key="2">
    <source>
        <dbReference type="SAM" id="SignalP"/>
    </source>
</evidence>
<feature type="domain" description="FAD dependent oxidoreductase" evidence="3">
    <location>
        <begin position="39"/>
        <end position="426"/>
    </location>
</feature>
<protein>
    <recommendedName>
        <fullName evidence="3">FAD dependent oxidoreductase domain-containing protein</fullName>
    </recommendedName>
</protein>
<dbReference type="GO" id="GO:0005829">
    <property type="term" value="C:cytosol"/>
    <property type="evidence" value="ECO:0007669"/>
    <property type="project" value="GOC"/>
</dbReference>
<dbReference type="EMBL" id="CCBP010000059">
    <property type="protein sequence ID" value="CDO69966.1"/>
    <property type="molecule type" value="Genomic_DNA"/>
</dbReference>
<dbReference type="SUPFAM" id="SSF51905">
    <property type="entry name" value="FAD/NAD(P)-binding domain"/>
    <property type="match status" value="1"/>
</dbReference>
<dbReference type="InterPro" id="IPR036188">
    <property type="entry name" value="FAD/NAD-bd_sf"/>
</dbReference>
<dbReference type="PANTHER" id="PTHR13847">
    <property type="entry name" value="SARCOSINE DEHYDROGENASE-RELATED"/>
    <property type="match status" value="1"/>
</dbReference>
<keyword evidence="5" id="KW-1185">Reference proteome</keyword>
<gene>
    <name evidence="4" type="ORF">BN946_scf184836.g40</name>
</gene>
<dbReference type="Pfam" id="PF01266">
    <property type="entry name" value="DAO"/>
    <property type="match status" value="1"/>
</dbReference>
<feature type="chain" id="PRO_5012158425" description="FAD dependent oxidoreductase domain-containing protein" evidence="2">
    <location>
        <begin position="16"/>
        <end position="446"/>
    </location>
</feature>
<dbReference type="AlphaFoldDB" id="A0A060S6X6"/>
<dbReference type="HOGENOM" id="CLU_007884_14_0_1"/>
<dbReference type="GO" id="GO:0042147">
    <property type="term" value="P:retrograde transport, endosome to Golgi"/>
    <property type="evidence" value="ECO:0007669"/>
    <property type="project" value="TreeGrafter"/>
</dbReference>
<comment type="caution">
    <text evidence="4">The sequence shown here is derived from an EMBL/GenBank/DDBJ whole genome shotgun (WGS) entry which is preliminary data.</text>
</comment>
<dbReference type="Gene3D" id="3.50.50.60">
    <property type="entry name" value="FAD/NAD(P)-binding domain"/>
    <property type="match status" value="1"/>
</dbReference>
<dbReference type="OMA" id="DDTVYAC"/>
<organism evidence="4 5">
    <name type="scientific">Pycnoporus cinnabarinus</name>
    <name type="common">Cinnabar-red polypore</name>
    <name type="synonym">Trametes cinnabarina</name>
    <dbReference type="NCBI Taxonomy" id="5643"/>
    <lineage>
        <taxon>Eukaryota</taxon>
        <taxon>Fungi</taxon>
        <taxon>Dikarya</taxon>
        <taxon>Basidiomycota</taxon>
        <taxon>Agaricomycotina</taxon>
        <taxon>Agaricomycetes</taxon>
        <taxon>Polyporales</taxon>
        <taxon>Polyporaceae</taxon>
        <taxon>Trametes</taxon>
    </lineage>
</organism>
<evidence type="ECO:0000259" key="3">
    <source>
        <dbReference type="Pfam" id="PF01266"/>
    </source>
</evidence>
<name>A0A060S6X6_PYCCI</name>
<dbReference type="PANTHER" id="PTHR13847:SF150">
    <property type="entry name" value="OXIDOREDUCTASE TDA3-RELATED"/>
    <property type="match status" value="1"/>
</dbReference>
<keyword evidence="2" id="KW-0732">Signal</keyword>
<evidence type="ECO:0000313" key="5">
    <source>
        <dbReference type="Proteomes" id="UP000029665"/>
    </source>
</evidence>
<dbReference type="InterPro" id="IPR006076">
    <property type="entry name" value="FAD-dep_OxRdtase"/>
</dbReference>